<gene>
    <name evidence="5" type="primary">hnt1_1</name>
    <name evidence="5" type="ORF">LSUB1_G004722</name>
</gene>
<evidence type="ECO:0000256" key="3">
    <source>
        <dbReference type="PROSITE-ProRule" id="PRU00464"/>
    </source>
</evidence>
<dbReference type="PROSITE" id="PS51084">
    <property type="entry name" value="HIT_2"/>
    <property type="match status" value="1"/>
</dbReference>
<dbReference type="OrthoDB" id="672793at2759"/>
<dbReference type="AlphaFoldDB" id="A0A8H8RDT2"/>
<evidence type="ECO:0000256" key="2">
    <source>
        <dbReference type="PIRSR" id="PIRSR601310-3"/>
    </source>
</evidence>
<dbReference type="GO" id="GO:0003824">
    <property type="term" value="F:catalytic activity"/>
    <property type="evidence" value="ECO:0007669"/>
    <property type="project" value="InterPro"/>
</dbReference>
<evidence type="ECO:0000313" key="5">
    <source>
        <dbReference type="EMBL" id="TVY33435.1"/>
    </source>
</evidence>
<dbReference type="InterPro" id="IPR036265">
    <property type="entry name" value="HIT-like_sf"/>
</dbReference>
<dbReference type="InterPro" id="IPR001310">
    <property type="entry name" value="Histidine_triad_HIT"/>
</dbReference>
<evidence type="ECO:0000259" key="4">
    <source>
        <dbReference type="PROSITE" id="PS51084"/>
    </source>
</evidence>
<feature type="non-terminal residue" evidence="5">
    <location>
        <position position="128"/>
    </location>
</feature>
<proteinExistence type="predicted"/>
<sequence>TTNTPPGDIPSFKLFESDKVFAFLDINPLSKGHALVIPKHHGAKLTDIPDDSLAELLPVVKKLVLATGAEDYNVLQNNGRIAHQEVDHVHFHMIPKPNEKEGLGIAWPQQKTDMDGLKALLADIKSKM</sequence>
<dbReference type="InterPro" id="IPR011146">
    <property type="entry name" value="HIT-like"/>
</dbReference>
<dbReference type="PANTHER" id="PTHR46648">
    <property type="entry name" value="HIT FAMILY PROTEIN 1"/>
    <property type="match status" value="1"/>
</dbReference>
<dbReference type="SUPFAM" id="SSF54197">
    <property type="entry name" value="HIT-like"/>
    <property type="match status" value="1"/>
</dbReference>
<accession>A0A8H8RDT2</accession>
<dbReference type="InterPro" id="IPR039384">
    <property type="entry name" value="HINT"/>
</dbReference>
<protein>
    <submittedName>
        <fullName evidence="5">Hit family protein</fullName>
    </submittedName>
</protein>
<feature type="short sequence motif" description="Histidine triad motif" evidence="2 3">
    <location>
        <begin position="88"/>
        <end position="92"/>
    </location>
</feature>
<dbReference type="EMBL" id="QGMJ01000802">
    <property type="protein sequence ID" value="TVY33435.1"/>
    <property type="molecule type" value="Genomic_DNA"/>
</dbReference>
<reference evidence="5 6" key="1">
    <citation type="submission" date="2018-05" db="EMBL/GenBank/DDBJ databases">
        <title>Genome sequencing and assembly of the regulated plant pathogen Lachnellula willkommii and related sister species for the development of diagnostic species identification markers.</title>
        <authorList>
            <person name="Giroux E."/>
            <person name="Bilodeau G."/>
        </authorList>
    </citation>
    <scope>NUCLEOTIDE SEQUENCE [LARGE SCALE GENOMIC DNA]</scope>
    <source>
        <strain evidence="5 6">CBS 197.66</strain>
    </source>
</reference>
<dbReference type="Proteomes" id="UP000462212">
    <property type="component" value="Unassembled WGS sequence"/>
</dbReference>
<dbReference type="GO" id="GO:0009117">
    <property type="term" value="P:nucleotide metabolic process"/>
    <property type="evidence" value="ECO:0007669"/>
    <property type="project" value="TreeGrafter"/>
</dbReference>
<dbReference type="PRINTS" id="PR00332">
    <property type="entry name" value="HISTRIAD"/>
</dbReference>
<dbReference type="PROSITE" id="PS00892">
    <property type="entry name" value="HIT_1"/>
    <property type="match status" value="1"/>
</dbReference>
<name>A0A8H8RDT2_9HELO</name>
<feature type="active site" description="Tele-AMP-histidine intermediate" evidence="1">
    <location>
        <position position="90"/>
    </location>
</feature>
<organism evidence="5 6">
    <name type="scientific">Lachnellula subtilissima</name>
    <dbReference type="NCBI Taxonomy" id="602034"/>
    <lineage>
        <taxon>Eukaryota</taxon>
        <taxon>Fungi</taxon>
        <taxon>Dikarya</taxon>
        <taxon>Ascomycota</taxon>
        <taxon>Pezizomycotina</taxon>
        <taxon>Leotiomycetes</taxon>
        <taxon>Helotiales</taxon>
        <taxon>Lachnaceae</taxon>
        <taxon>Lachnellula</taxon>
    </lineage>
</organism>
<keyword evidence="6" id="KW-1185">Reference proteome</keyword>
<evidence type="ECO:0000256" key="1">
    <source>
        <dbReference type="PIRSR" id="PIRSR601310-1"/>
    </source>
</evidence>
<dbReference type="Gene3D" id="3.30.428.10">
    <property type="entry name" value="HIT-like"/>
    <property type="match status" value="1"/>
</dbReference>
<comment type="caution">
    <text evidence="5">The sequence shown here is derived from an EMBL/GenBank/DDBJ whole genome shotgun (WGS) entry which is preliminary data.</text>
</comment>
<dbReference type="InterPro" id="IPR019808">
    <property type="entry name" value="Histidine_triad_CS"/>
</dbReference>
<feature type="domain" description="HIT" evidence="4">
    <location>
        <begin position="1"/>
        <end position="103"/>
    </location>
</feature>
<dbReference type="PANTHER" id="PTHR46648:SF1">
    <property type="entry name" value="ADENOSINE 5'-MONOPHOSPHORAMIDASE HNT1"/>
    <property type="match status" value="1"/>
</dbReference>
<evidence type="ECO:0000313" key="6">
    <source>
        <dbReference type="Proteomes" id="UP000462212"/>
    </source>
</evidence>
<dbReference type="Pfam" id="PF01230">
    <property type="entry name" value="HIT"/>
    <property type="match status" value="1"/>
</dbReference>
<dbReference type="CDD" id="cd01277">
    <property type="entry name" value="HINT_subgroup"/>
    <property type="match status" value="1"/>
</dbReference>